<keyword evidence="2" id="KW-0812">Transmembrane</keyword>
<protein>
    <submittedName>
        <fullName evidence="4">TonB-dependent receptor plug domain-containing protein</fullName>
    </submittedName>
</protein>
<dbReference type="InterPro" id="IPR012910">
    <property type="entry name" value="Plug_dom"/>
</dbReference>
<dbReference type="PANTHER" id="PTHR40094:SF1">
    <property type="entry name" value="UBIQUITIN DOMAIN-CONTAINING PROTEIN"/>
    <property type="match status" value="1"/>
</dbReference>
<dbReference type="SUPFAM" id="SSF48239">
    <property type="entry name" value="Terpenoid cyclases/Protein prenyltransferases"/>
    <property type="match status" value="1"/>
</dbReference>
<accession>A0A9X1U2U3</accession>
<keyword evidence="4" id="KW-0675">Receptor</keyword>
<dbReference type="SUPFAM" id="SSF49464">
    <property type="entry name" value="Carboxypeptidase regulatory domain-like"/>
    <property type="match status" value="1"/>
</dbReference>
<proteinExistence type="inferred from homology"/>
<dbReference type="Pfam" id="PF01835">
    <property type="entry name" value="MG2"/>
    <property type="match status" value="1"/>
</dbReference>
<evidence type="ECO:0000256" key="2">
    <source>
        <dbReference type="PROSITE-ProRule" id="PRU01360"/>
    </source>
</evidence>
<dbReference type="SMART" id="SM01360">
    <property type="entry name" value="A2M"/>
    <property type="match status" value="1"/>
</dbReference>
<evidence type="ECO:0000259" key="3">
    <source>
        <dbReference type="SMART" id="SM01360"/>
    </source>
</evidence>
<dbReference type="Gene3D" id="2.60.40.1930">
    <property type="match status" value="1"/>
</dbReference>
<organism evidence="4 5">
    <name type="scientific">Aequorivita vitellina</name>
    <dbReference type="NCBI Taxonomy" id="2874475"/>
    <lineage>
        <taxon>Bacteria</taxon>
        <taxon>Pseudomonadati</taxon>
        <taxon>Bacteroidota</taxon>
        <taxon>Flavobacteriia</taxon>
        <taxon>Flavobacteriales</taxon>
        <taxon>Flavobacteriaceae</taxon>
        <taxon>Aequorivita</taxon>
    </lineage>
</organism>
<feature type="domain" description="Alpha-2-macroglobulin" evidence="3">
    <location>
        <begin position="1404"/>
        <end position="1496"/>
    </location>
</feature>
<evidence type="ECO:0000256" key="1">
    <source>
        <dbReference type="ARBA" id="ARBA00010556"/>
    </source>
</evidence>
<dbReference type="Pfam" id="PF13715">
    <property type="entry name" value="CarbopepD_reg_2"/>
    <property type="match status" value="1"/>
</dbReference>
<gene>
    <name evidence="4" type="ORF">K8089_07800</name>
</gene>
<evidence type="ECO:0000313" key="5">
    <source>
        <dbReference type="Proteomes" id="UP001139461"/>
    </source>
</evidence>
<dbReference type="PANTHER" id="PTHR40094">
    <property type="entry name" value="ALPHA-2-MACROGLOBULIN HOMOLOG"/>
    <property type="match status" value="1"/>
</dbReference>
<keyword evidence="2" id="KW-1134">Transmembrane beta strand</keyword>
<comment type="similarity">
    <text evidence="1">Belongs to the protease inhibitor I39 (alpha-2-macroglobulin) family. Bacterial alpha-2-macroglobulin subfamily.</text>
</comment>
<dbReference type="SUPFAM" id="SSF56935">
    <property type="entry name" value="Porins"/>
    <property type="match status" value="1"/>
</dbReference>
<dbReference type="Gene3D" id="2.170.130.10">
    <property type="entry name" value="TonB-dependent receptor, plug domain"/>
    <property type="match status" value="1"/>
</dbReference>
<dbReference type="InterPro" id="IPR008969">
    <property type="entry name" value="CarboxyPept-like_regulatory"/>
</dbReference>
<dbReference type="InterPro" id="IPR051802">
    <property type="entry name" value="YfhM-like"/>
</dbReference>
<dbReference type="RefSeq" id="WP_237602713.1">
    <property type="nucleotide sequence ID" value="NZ_JAIRBA010000012.1"/>
</dbReference>
<dbReference type="Pfam" id="PF00207">
    <property type="entry name" value="A2M"/>
    <property type="match status" value="1"/>
</dbReference>
<comment type="similarity">
    <text evidence="2">Belongs to the TonB-dependent receptor family.</text>
</comment>
<dbReference type="Proteomes" id="UP001139461">
    <property type="component" value="Unassembled WGS sequence"/>
</dbReference>
<dbReference type="PROSITE" id="PS52016">
    <property type="entry name" value="TONB_DEPENDENT_REC_3"/>
    <property type="match status" value="1"/>
</dbReference>
<reference evidence="4" key="1">
    <citation type="submission" date="2021-09" db="EMBL/GenBank/DDBJ databases">
        <title>Genome of Aequorivita sp. strain F47161.</title>
        <authorList>
            <person name="Wang Y."/>
        </authorList>
    </citation>
    <scope>NUCLEOTIDE SEQUENCE</scope>
    <source>
        <strain evidence="4">F47161</strain>
    </source>
</reference>
<sequence>MKNIILAFFLLFAFPVFGQNFEKNWKKVIQLEETGSIKSALKEVNKIYEKAIRKNNDLEVIKTFFFRSKYLLVLEENAQTKIINNLQEDINTLSEPNKSVLEYLYISCLNSYWQQNKYNLNRRTETETVFKNNFLTWTISDFKREIDTYINKSVANNSRLKNKALKDYELILDFEKLDNLENNSLYEFLLKKYIDIYASHLNRWDDTSSYFKEIENKIFGSSNEFLSISFDSLADGNLKSASLLYQELERQNPENDQLDFERMLFFETYIYKNETDYLKVLNSLQTKIKDTILFQKVQLQRANLYAKMASKNNHPDYNEKAMKILDSILSVTSRSNNYKIAFVKKQSMLAKSVNIQLQKYVYEGENTRAFVNFKNADSLILKLFKVPTHFQFPNNAFDRDSVINNLLKNAKFEKTAAYKLPSKNDLFSYSTEVLMPKLKKGKYLILFAVDEKRFSEKKPHNFTFLNVTDMSILHSDSGNTDYFQVVNRKSGKPIENATIQLDSTFVKTDESGSASILRMKSKRNNNGYAILKISKEIDSLNVDFYKGYYNEYSDDEDDELTGDVKFYMDRAIYRPGQKAYVKAIALQSKNGVKSVVPNLTVYVEVNDANYDTILEREYKTNAFGSFTFDFIIPKNGVTGEYSIEADEPDDLENDELYYDEEEEEHLFWDYVDFDYSETEFSVEDYKRPTFKIEFNPVTETFGVNDTVSVSGKAISFAGVNLNDSKVTYSVERNSYPNYRHGYYSEESLTITQGETTTDSEGNFKIDFTALPYLGFKKEDLPVFHYTIDATVTDSRGETQNTETTIKVGYHALDLEVTLPSIINTKNENTVQLNSTNLNGSFLATKGVLKIYYKTPLETKFKPRVFSEPEIPGFTKEEFEQLFPYEKTSAAEKNDALGTLIFSKEVNTEFDKELSLDFLKTNEIGNYKLVFSAKDAHNNDIETSSNFTLLHENTNQSNKLFTLKQINAHPFKDGFVEVEIRSEIKTLYINVSIPAGISKMIKAVRLKNGISKIKVPINIKSSADVNINFETYFENQFFAETFTVEKEEIGEIDITINSFRNKIEPGSEQNWSFTITNKNKAIEAEVLASMYDSSLDQFKIINWDGLKIRNYYGNYNYSTTHNLSEGLEYANLSALNDPLPLFHFTDSNVDIFWFGFNFTNPKGITNYTNKKKIISKIPAGADMVYGIVTDDTGLPLPGANVIVRGTSRGTQTDFDGYYSLEVAPGEVLDINYVGFDSNSFIVSSGEYNVSLEAGAVLDEVVVMGYSVRKETQSLSYSVVSVDELLLDSIPGVQVTFANGKPGQGSFVRIRGAGSLSSEQNNMLIIIDGVPVNFGDKISGNSIDKNNIITLANLNSDDIANINVLKREGATALYGSRGANGVLIITTKTALDELKKVPTRKNFNETAFFYPHLKTDKNGQISFNFTSPESLTQWKLRLFAHNKTALSGYLENLVITQKELMIAPNMPRFFREKDTIKITARISNLTTENKSGTAILQLFDPITMEPIDTEMGNETNFQNFQISAKGNTTVTWKIHIPEGLQGVQYKVIAKAGDFSDGEENIIPVLTNNILVTESIPLWVKGNTKREYTFENWKNNTSTTLKNHQLTLEYTSNPTWLALQALPYLMEYEHECSEQTFARYYANSIATDIINSNPKIAEYFENLSKEGIASKLEKNEALKSIILAETPWFNDAQTKTEKLARTALLFDLEKMKNAEQTAFEKLSSQQMSSGAFPWFQGGGENEFITRHILAGLGKLMERTDSLPSNFSFMTKRGIAYLDKKFEENQKFNREKLQTSTIPKYSEIHYLYTRSFYLKTLPLSDTLKLKINEDLKLLKENWLNASLYEKGMAALIFQRFEDSNTAKKIINNFKETAANNEDWGMYWIENKQSWYWYKSPIETQALLIKAFAEVANDKKSIEAMKVWLLKNKQVKHWATTKSNTEAIDALLTFGSDWTTIKDKTKFELGDSKALPKKLIEAEKEIETGYFKIDFKGSEMTQEMATLTVNNKSEVPGFGGFYWQYFEDLDKIKTNANQPLKISKELYLKKNTDSGQQLQQITAINPLKIGDLITVRLIVSSAEDMEYVHLKGMRASALEPVDVISKYIYKDGLGYYMSTRDAATHFFFDSIKKGTYVLEYDVRVNNIGEFSNGITTIQSMYAPEFSSHSKGIRIKIEE</sequence>
<keyword evidence="5" id="KW-1185">Reference proteome</keyword>
<dbReference type="GO" id="GO:0009279">
    <property type="term" value="C:cell outer membrane"/>
    <property type="evidence" value="ECO:0007669"/>
    <property type="project" value="UniProtKB-SubCell"/>
</dbReference>
<dbReference type="InterPro" id="IPR002890">
    <property type="entry name" value="MG2"/>
</dbReference>
<evidence type="ECO:0000313" key="4">
    <source>
        <dbReference type="EMBL" id="MCG2418923.1"/>
    </source>
</evidence>
<dbReference type="Pfam" id="PF07715">
    <property type="entry name" value="Plug"/>
    <property type="match status" value="1"/>
</dbReference>
<dbReference type="Gene3D" id="2.60.40.1120">
    <property type="entry name" value="Carboxypeptidase-like, regulatory domain"/>
    <property type="match status" value="1"/>
</dbReference>
<dbReference type="EMBL" id="JAIRBA010000012">
    <property type="protein sequence ID" value="MCG2418923.1"/>
    <property type="molecule type" value="Genomic_DNA"/>
</dbReference>
<dbReference type="Gene3D" id="1.50.10.20">
    <property type="match status" value="1"/>
</dbReference>
<dbReference type="InterPro" id="IPR008930">
    <property type="entry name" value="Terpenoid_cyclase/PrenylTrfase"/>
</dbReference>
<dbReference type="InterPro" id="IPR039426">
    <property type="entry name" value="TonB-dep_rcpt-like"/>
</dbReference>
<dbReference type="InterPro" id="IPR001599">
    <property type="entry name" value="Macroglobln_a2"/>
</dbReference>
<dbReference type="Pfam" id="PF17973">
    <property type="entry name" value="bMG10"/>
    <property type="match status" value="1"/>
</dbReference>
<comment type="subcellular location">
    <subcellularLocation>
        <location evidence="2">Cell outer membrane</location>
        <topology evidence="2">Multi-pass membrane protein</topology>
    </subcellularLocation>
</comment>
<keyword evidence="2" id="KW-0472">Membrane</keyword>
<keyword evidence="2" id="KW-0998">Cell outer membrane</keyword>
<name>A0A9X1U2U3_9FLAO</name>
<comment type="caution">
    <text evidence="4">The sequence shown here is derived from an EMBL/GenBank/DDBJ whole genome shotgun (WGS) entry which is preliminary data.</text>
</comment>
<dbReference type="GO" id="GO:0004866">
    <property type="term" value="F:endopeptidase inhibitor activity"/>
    <property type="evidence" value="ECO:0007669"/>
    <property type="project" value="InterPro"/>
</dbReference>
<keyword evidence="2" id="KW-0813">Transport</keyword>
<dbReference type="InterPro" id="IPR037066">
    <property type="entry name" value="Plug_dom_sf"/>
</dbReference>
<dbReference type="InterPro" id="IPR041246">
    <property type="entry name" value="Bact_MG10"/>
</dbReference>